<feature type="region of interest" description="Disordered" evidence="1">
    <location>
        <begin position="1"/>
        <end position="34"/>
    </location>
</feature>
<organism evidence="2 3">
    <name type="scientific">Gordonia polyisoprenivorans</name>
    <dbReference type="NCBI Taxonomy" id="84595"/>
    <lineage>
        <taxon>Bacteria</taxon>
        <taxon>Bacillati</taxon>
        <taxon>Actinomycetota</taxon>
        <taxon>Actinomycetes</taxon>
        <taxon>Mycobacteriales</taxon>
        <taxon>Gordoniaceae</taxon>
        <taxon>Gordonia</taxon>
    </lineage>
</organism>
<evidence type="ECO:0000313" key="3">
    <source>
        <dbReference type="Proteomes" id="UP000563898"/>
    </source>
</evidence>
<evidence type="ECO:0000256" key="1">
    <source>
        <dbReference type="SAM" id="MobiDB-lite"/>
    </source>
</evidence>
<sequence>MTEYFVQPGTRVPLGGDSTTPPDTSIPRGNPELGDGGVVQVIDAEWKRRAGVARNLAAELAEARRSLTDVRRQNHYGRCKEGGEFHARVVEFIDTLTEEIKLKETGLLGLSDQCSLAQFELTGADSTAANDIAT</sequence>
<dbReference type="RefSeq" id="WP_006370791.1">
    <property type="nucleotide sequence ID" value="NZ_JAAXPC010000001.1"/>
</dbReference>
<dbReference type="Proteomes" id="UP000563898">
    <property type="component" value="Unassembled WGS sequence"/>
</dbReference>
<name>A0A846WFB7_9ACTN</name>
<accession>A0A846WFB7</accession>
<gene>
    <name evidence="2" type="ORF">HGA05_02720</name>
</gene>
<reference evidence="2 3" key="1">
    <citation type="submission" date="2020-04" db="EMBL/GenBank/DDBJ databases">
        <title>MicrobeNet Type strains.</title>
        <authorList>
            <person name="Nicholson A.C."/>
        </authorList>
    </citation>
    <scope>NUCLEOTIDE SEQUENCE [LARGE SCALE GENOMIC DNA]</scope>
    <source>
        <strain evidence="2 3">ATCC BAA-14</strain>
    </source>
</reference>
<evidence type="ECO:0000313" key="2">
    <source>
        <dbReference type="EMBL" id="NKY00492.1"/>
    </source>
</evidence>
<proteinExistence type="predicted"/>
<dbReference type="EMBL" id="JAAXPC010000001">
    <property type="protein sequence ID" value="NKY00492.1"/>
    <property type="molecule type" value="Genomic_DNA"/>
</dbReference>
<dbReference type="AlphaFoldDB" id="A0A846WFB7"/>
<comment type="caution">
    <text evidence="2">The sequence shown here is derived from an EMBL/GenBank/DDBJ whole genome shotgun (WGS) entry which is preliminary data.</text>
</comment>
<protein>
    <submittedName>
        <fullName evidence="2">Uncharacterized protein</fullName>
    </submittedName>
</protein>